<dbReference type="Pfam" id="PF12138">
    <property type="entry name" value="Spherulin4"/>
    <property type="match status" value="1"/>
</dbReference>
<name>A0AAQ0BRV1_BURGL</name>
<accession>A0AAQ0BRV1</accession>
<organism evidence="1 3">
    <name type="scientific">Burkholderia glumae</name>
    <name type="common">Pseudomonas glumae</name>
    <dbReference type="NCBI Taxonomy" id="337"/>
    <lineage>
        <taxon>Bacteria</taxon>
        <taxon>Pseudomonadati</taxon>
        <taxon>Pseudomonadota</taxon>
        <taxon>Betaproteobacteria</taxon>
        <taxon>Burkholderiales</taxon>
        <taxon>Burkholderiaceae</taxon>
        <taxon>Burkholderia</taxon>
    </lineage>
</organism>
<reference evidence="2" key="2">
    <citation type="submission" date="2022-06" db="EMBL/GenBank/DDBJ databases">
        <title>Draft genome sequence of Burkholderia glumae strain GR20004 isolated from rice panicle showing bacterial panicle blight.</title>
        <authorList>
            <person name="Choi S.Y."/>
            <person name="Lee Y.H."/>
        </authorList>
    </citation>
    <scope>NUCLEOTIDE SEQUENCE</scope>
    <source>
        <strain evidence="2">GR20004</strain>
    </source>
</reference>
<dbReference type="GeneID" id="45695505"/>
<dbReference type="Proteomes" id="UP001056386">
    <property type="component" value="Chromosome 2"/>
</dbReference>
<dbReference type="AlphaFoldDB" id="A0AAQ0BRV1"/>
<evidence type="ECO:0000313" key="4">
    <source>
        <dbReference type="Proteomes" id="UP001056386"/>
    </source>
</evidence>
<dbReference type="PANTHER" id="PTHR35040:SF9">
    <property type="entry name" value="4-LIKE CELL SURFACE PROTEIN, PUTATIVE (AFU_ORTHOLOGUE AFUA_4G14080)-RELATED"/>
    <property type="match status" value="1"/>
</dbReference>
<dbReference type="EMBL" id="CP065600">
    <property type="protein sequence ID" value="QPQ90730.1"/>
    <property type="molecule type" value="Genomic_DNA"/>
</dbReference>
<keyword evidence="4" id="KW-1185">Reference proteome</keyword>
<reference evidence="1 3" key="1">
    <citation type="submission" date="2020-12" db="EMBL/GenBank/DDBJ databases">
        <title>FDA dAtabase for Regulatory Grade micrObial Sequences (FDA-ARGOS): Supporting development and validation of Infectious Disease Dx tests.</title>
        <authorList>
            <person name="Minogue T."/>
            <person name="Wolcott M."/>
            <person name="Wasieloski L."/>
            <person name="Aguilar W."/>
            <person name="Moore D."/>
            <person name="Jaissle J."/>
            <person name="Tallon L."/>
            <person name="Sadzewicz L."/>
            <person name="Zhao X."/>
            <person name="Boylan J."/>
            <person name="Ott S."/>
            <person name="Bowen H."/>
            <person name="Vavikolanu K."/>
            <person name="Mehta A."/>
            <person name="Aluvathingal J."/>
            <person name="Nadendla S."/>
            <person name="Yan Y."/>
            <person name="Sichtig H."/>
        </authorList>
    </citation>
    <scope>NUCLEOTIDE SEQUENCE [LARGE SCALE GENOMIC DNA]</scope>
    <source>
        <strain evidence="1 3">FDAARGOS_949</strain>
    </source>
</reference>
<proteinExistence type="predicted"/>
<evidence type="ECO:0000313" key="3">
    <source>
        <dbReference type="Proteomes" id="UP000594892"/>
    </source>
</evidence>
<dbReference type="PANTHER" id="PTHR35040">
    <property type="match status" value="1"/>
</dbReference>
<protein>
    <submittedName>
        <fullName evidence="1">Spherulation-specific family 4 protein</fullName>
    </submittedName>
</protein>
<dbReference type="Proteomes" id="UP000594892">
    <property type="component" value="Chromosome 1"/>
</dbReference>
<dbReference type="EMBL" id="CP099583">
    <property type="protein sequence ID" value="USS43235.1"/>
    <property type="molecule type" value="Genomic_DNA"/>
</dbReference>
<evidence type="ECO:0000313" key="1">
    <source>
        <dbReference type="EMBL" id="QPQ90730.1"/>
    </source>
</evidence>
<dbReference type="InterPro" id="IPR021986">
    <property type="entry name" value="Spherulin4"/>
</dbReference>
<dbReference type="RefSeq" id="WP_050811433.1">
    <property type="nucleotide sequence ID" value="NZ_CP021075.1"/>
</dbReference>
<sequence>MTHSYASTSISPSLMVERRARPRAGRAPGAFHRIASAACSLIASLLVTSGGVQAADLVVPAYFYPSGSGATAWNTLATNAASVPLTAIVNPNSGPGTAADPAYTGAIAKLRAAGGKVIAYVHTSYGARPLSDVTADINKYLAFYAVDGFFIDEMANDATTAHVQYYQSLYNYIKGLSPNYQVVNNPGTTLPEIYASLPVADRFVVYENKQANYAGFVPNAWQAAYGADRFVHIVYNASASQLTGVLQLAVTNGAGGIYVTSLKLPNPYNGLPSYWSQEVLAVAALNPAPVSALGKNGRAAAVRPGGKRR</sequence>
<gene>
    <name evidence="1" type="ORF">I6H06_03025</name>
    <name evidence="2" type="ORF">NFI99_01745</name>
</gene>
<evidence type="ECO:0000313" key="2">
    <source>
        <dbReference type="EMBL" id="USS43235.1"/>
    </source>
</evidence>